<reference evidence="2 3" key="1">
    <citation type="journal article" date="2021" name="BMC Genomics">
        <title>Genome-resolved metagenome and metatranscriptome analyses of thermophilic composting reveal key bacterial players and their metabolic interactions.</title>
        <authorList>
            <person name="Braga L.P.P."/>
            <person name="Pereira R.V."/>
            <person name="Martins L.F."/>
            <person name="Moura L.M.S."/>
            <person name="Sanchez F.B."/>
            <person name="Patane J.S.L."/>
            <person name="da Silva A.M."/>
            <person name="Setubal J.C."/>
        </authorList>
    </citation>
    <scope>NUCLEOTIDE SEQUENCE [LARGE SCALE GENOMIC DNA]</scope>
    <source>
        <strain evidence="2">ZC4RG45</strain>
    </source>
</reference>
<evidence type="ECO:0000256" key="1">
    <source>
        <dbReference type="SAM" id="MobiDB-lite"/>
    </source>
</evidence>
<feature type="region of interest" description="Disordered" evidence="1">
    <location>
        <begin position="96"/>
        <end position="125"/>
    </location>
</feature>
<organism evidence="2 3">
    <name type="scientific">Thermocrispum agreste</name>
    <dbReference type="NCBI Taxonomy" id="37925"/>
    <lineage>
        <taxon>Bacteria</taxon>
        <taxon>Bacillati</taxon>
        <taxon>Actinomycetota</taxon>
        <taxon>Actinomycetes</taxon>
        <taxon>Pseudonocardiales</taxon>
        <taxon>Pseudonocardiaceae</taxon>
        <taxon>Thermocrispum</taxon>
    </lineage>
</organism>
<name>A0ABD6FB83_9PSEU</name>
<protein>
    <submittedName>
        <fullName evidence="2">Uncharacterized protein</fullName>
    </submittedName>
</protein>
<comment type="caution">
    <text evidence="2">The sequence shown here is derived from an EMBL/GenBank/DDBJ whole genome shotgun (WGS) entry which is preliminary data.</text>
</comment>
<gene>
    <name evidence="2" type="ORF">DIU77_003570</name>
</gene>
<evidence type="ECO:0000313" key="2">
    <source>
        <dbReference type="EMBL" id="MFO7191305.1"/>
    </source>
</evidence>
<dbReference type="EMBL" id="QGUI02000023">
    <property type="protein sequence ID" value="MFO7191305.1"/>
    <property type="molecule type" value="Genomic_DNA"/>
</dbReference>
<dbReference type="Proteomes" id="UP000249324">
    <property type="component" value="Unassembled WGS sequence"/>
</dbReference>
<proteinExistence type="predicted"/>
<dbReference type="AlphaFoldDB" id="A0ABD6FB83"/>
<accession>A0ABD6FB83</accession>
<evidence type="ECO:0000313" key="3">
    <source>
        <dbReference type="Proteomes" id="UP000249324"/>
    </source>
</evidence>
<sequence>MTGLIGESEEERAAIDALRRITAAGFKSSGDSVPGRVMGKRRGDGVIDTYVVFDVDTAFAGRYLIDDHGEVVADPVWFYFGPVAAAITALLKLSPHGSEHAPKHPLSGAPAQFQFPPFSRVEHSN</sequence>